<dbReference type="PROSITE" id="PS50994">
    <property type="entry name" value="INTEGRASE"/>
    <property type="match status" value="1"/>
</dbReference>
<reference evidence="7" key="1">
    <citation type="submission" date="2025-08" db="UniProtKB">
        <authorList>
            <consortium name="RefSeq"/>
        </authorList>
    </citation>
    <scope>IDENTIFICATION</scope>
    <source>
        <tissue evidence="7">Leaves</tissue>
    </source>
</reference>
<sequence length="1990" mass="223600">MPRDNTRYANTSILDYSSVRKLTDLIVGDIPGTPVPYLIFLCRYTSSASSRRSIASVQLGSLQPSSDSVFGSRINWRRLWEHVLLLLRIMPKTRSQRNVGGSKGNGGSSPQQSARSPTPGGEGTGLSRIPPEQLVQAVAGNLPTFEAIVDYLRGQTGGPLGQEPKNSEGPTESRAGSPNPQLKRVRREPSSEHTDRGEPIHKHSRTEHPEPVRRYSRDEPSPRKEQLQVQDELDLLLDAEADRYIASPFVPDIENYPLPAKFKIPHMKPYDATSDPEDHLFAFLTQMRLQTAADAVRCKTFPMFLEGKARQWFQGLPPRSIRSFAQLARLFAAQFVLSRAFSKSTAHLMTIQQRPEESLREYMVRFNNESLQVRDRDDKVVMAAFINGLRKQKLYTELVERPPKSVREMLDRAHEKANAEEANRLKSAQERLRDDKRRRGADQVETRPNQGRKSTYDRFPRSRPSGGDKPWTSLTAPRARVLAVMEQEGLSRPPRPLGGDKSRRDQGLFCAYHRDVGHDTEDCRHLKKDIEKLIKRGHLGQFIREDRADQQRGRSRSERPGYLRDRPQGPHGRAPEQETQNLAGVINTIAGGPAGGDSHTARRHNRPPPAGESSAKRLKMYEEIIYGPEDAVPLASNNHEAIVIEVITCNYKVKKVYIDNGSAIDVLYYKTFKEMQLEDRQLVPVRTPLIGFAGPPVRPEGMITLMVTVGVSPKCRTVPVNFAVVKEPSSYNMILGRPTLNALRAVCSTLHLSMKFPTPEGVAEVLGDPEVARACYIATLKGKEKLVAQTVCLEPWEPMEKGERLETDEGLADLPVQKGRPEHTVKVGTGLAELVKSSFEALLEEYAEIFAWSADDIPGIPTELAVHRLQVDPSVRPVKQKKRNFAPERKEVVKSEVGKLLEARIVKEVYYPTWLANPVLVKKEEKAWRMCVDFTDLNKACPKDCYPLPRIDQLVDSTAGYEIFCFLDAFKGYHQIALDEEDQEKTSFITEDGTYCYVTMPFGLKNAGATYQRLVNKLFRNQIGRNLEVYVDDMLVKSRTQEQFVSDLREIFEILRHSRMRLNPKKCTFGVRSGKFLGYMISKEGVRANPDKVKAIMDMAPPRNIKEVQRLTGRMAALNRFLSKSAVRGSPFFKALKGGRQFEWNPECQKAFDELKEHLARLPALTSPEVGETLFIYLAAGEGAVSAVLVREEDKLQKPVYYVSRALQGAESRYSAIERYVLALVHAARKLRTYFQSHPVVVITDQPLKQILSKPESSGRMVKWAVELSEYDLGYQPRTAIKAQALADFIADGISFGSTGGETDQARTNKEVEDARAARAIQTPETAKAVQIREAAEVPRTRDAAEVAQASQVAEGGSAREAGETRPTREAAEARQVVDTAEVRQVGDAAEVAYPEETAKAELVGTAAQDGEARKTAEQTKPTWTLYVDGASSKEGCGAGLLLISPTGEELPYALRFDFRASNNESEYEALIAGMEMARKLGASSLKVYSDSQLIVNQVGGSYEVKEGTLRKYVAKTHELKGLFEQFVLEQIPRSLNKRADALSKLASTSVGTLGREIVVEVVRNRAYDQVSTAVIQVVSSWMDPIVRYLAQGELPPSRTEARKILLKSQRYTLVQGVLYRKSYLQPWLRCMTPEEGSYVLRELHEGICGNHVGSRVLAKKGMLAGYYWPTIFRDSTELVARCKSCQLHAPVHHTPTREMIPLHSPWPFFQWGIDLLGPFPRAPGGHEYLVVAIDYFTKWIEAEPLSTISCRSIHKFLWRNVVCRFGIPRVLVSDNGRQFADHSLQEWCIELGIQQHFTSVGHPQANGQVENMNRTILHGLKTRIESARTGWLDELPTILWAYRTTPRTATQETPFVLTYGVEAVIPAEIGMPSARVQHFVAQSNEEEMRLDLDLLEHRKEEAAIRMAKYKGQVARYYNARVRHLSFKPGDLVVRRNSVSRAVGTGKLDPNWEGPYEVKDVGRAGYCKLARLDGSEVPRTWHNSNLRLFL</sequence>
<dbReference type="Pfam" id="PF00665">
    <property type="entry name" value="rve"/>
    <property type="match status" value="1"/>
</dbReference>
<evidence type="ECO:0000256" key="2">
    <source>
        <dbReference type="SAM" id="MobiDB-lite"/>
    </source>
</evidence>
<feature type="domain" description="Integrase catalytic" evidence="5">
    <location>
        <begin position="1704"/>
        <end position="1863"/>
    </location>
</feature>
<feature type="compositionally biased region" description="Low complexity" evidence="2">
    <location>
        <begin position="1346"/>
        <end position="1355"/>
    </location>
</feature>
<keyword evidence="1" id="KW-0233">DNA recombination</keyword>
<dbReference type="PROSITE" id="PS50878">
    <property type="entry name" value="RT_POL"/>
    <property type="match status" value="1"/>
</dbReference>
<dbReference type="CDD" id="cd01647">
    <property type="entry name" value="RT_LTR"/>
    <property type="match status" value="1"/>
</dbReference>
<evidence type="ECO:0000313" key="6">
    <source>
        <dbReference type="Proteomes" id="UP001652660"/>
    </source>
</evidence>
<keyword evidence="6" id="KW-1185">Reference proteome</keyword>
<feature type="region of interest" description="Disordered" evidence="2">
    <location>
        <begin position="542"/>
        <end position="576"/>
    </location>
</feature>
<dbReference type="CDD" id="cd09274">
    <property type="entry name" value="RNase_HI_RT_Ty3"/>
    <property type="match status" value="1"/>
</dbReference>
<feature type="region of interest" description="Disordered" evidence="2">
    <location>
        <begin position="95"/>
        <end position="128"/>
    </location>
</feature>
<dbReference type="InterPro" id="IPR043502">
    <property type="entry name" value="DNA/RNA_pol_sf"/>
</dbReference>
<dbReference type="Pfam" id="PF00078">
    <property type="entry name" value="RVT_1"/>
    <property type="match status" value="1"/>
</dbReference>
<dbReference type="PROSITE" id="PS50879">
    <property type="entry name" value="RNASE_H_1"/>
    <property type="match status" value="1"/>
</dbReference>
<evidence type="ECO:0000313" key="7">
    <source>
        <dbReference type="RefSeq" id="XP_071920590.1"/>
    </source>
</evidence>
<dbReference type="PANTHER" id="PTHR48475">
    <property type="entry name" value="RIBONUCLEASE H"/>
    <property type="match status" value="1"/>
</dbReference>
<feature type="compositionally biased region" description="Polar residues" evidence="2">
    <location>
        <begin position="168"/>
        <end position="180"/>
    </location>
</feature>
<dbReference type="Pfam" id="PF13456">
    <property type="entry name" value="RVT_3"/>
    <property type="match status" value="1"/>
</dbReference>
<feature type="domain" description="Reverse transcriptase" evidence="3">
    <location>
        <begin position="902"/>
        <end position="1081"/>
    </location>
</feature>
<dbReference type="InterPro" id="IPR000477">
    <property type="entry name" value="RT_dom"/>
</dbReference>
<dbReference type="InterPro" id="IPR036397">
    <property type="entry name" value="RNaseH_sf"/>
</dbReference>
<dbReference type="Proteomes" id="UP001652660">
    <property type="component" value="Chromosome 9c"/>
</dbReference>
<dbReference type="Gene3D" id="2.40.70.10">
    <property type="entry name" value="Acid Proteases"/>
    <property type="match status" value="1"/>
</dbReference>
<dbReference type="Gene3D" id="3.30.420.10">
    <property type="entry name" value="Ribonuclease H-like superfamily/Ribonuclease H"/>
    <property type="match status" value="2"/>
</dbReference>
<dbReference type="SUPFAM" id="SSF56672">
    <property type="entry name" value="DNA/RNA polymerases"/>
    <property type="match status" value="1"/>
</dbReference>
<dbReference type="Gene3D" id="1.10.340.70">
    <property type="match status" value="1"/>
</dbReference>
<feature type="compositionally biased region" description="Basic and acidic residues" evidence="2">
    <location>
        <begin position="1361"/>
        <end position="1372"/>
    </location>
</feature>
<dbReference type="InterPro" id="IPR001584">
    <property type="entry name" value="Integrase_cat-core"/>
</dbReference>
<dbReference type="Gene3D" id="3.10.20.370">
    <property type="match status" value="1"/>
</dbReference>
<name>A0ABM4VM39_COFAR</name>
<protein>
    <submittedName>
        <fullName evidence="7">Uncharacterized protein</fullName>
    </submittedName>
</protein>
<organism evidence="6 7">
    <name type="scientific">Coffea arabica</name>
    <name type="common">Arabian coffee</name>
    <dbReference type="NCBI Taxonomy" id="13443"/>
    <lineage>
        <taxon>Eukaryota</taxon>
        <taxon>Viridiplantae</taxon>
        <taxon>Streptophyta</taxon>
        <taxon>Embryophyta</taxon>
        <taxon>Tracheophyta</taxon>
        <taxon>Spermatophyta</taxon>
        <taxon>Magnoliopsida</taxon>
        <taxon>eudicotyledons</taxon>
        <taxon>Gunneridae</taxon>
        <taxon>Pentapetalae</taxon>
        <taxon>asterids</taxon>
        <taxon>lamiids</taxon>
        <taxon>Gentianales</taxon>
        <taxon>Rubiaceae</taxon>
        <taxon>Ixoroideae</taxon>
        <taxon>Gardenieae complex</taxon>
        <taxon>Bertiereae - Coffeeae clade</taxon>
        <taxon>Coffeeae</taxon>
        <taxon>Coffea</taxon>
    </lineage>
</organism>
<feature type="compositionally biased region" description="Basic and acidic residues" evidence="2">
    <location>
        <begin position="187"/>
        <end position="226"/>
    </location>
</feature>
<dbReference type="Gene3D" id="3.10.10.10">
    <property type="entry name" value="HIV Type 1 Reverse Transcriptase, subunit A, domain 1"/>
    <property type="match status" value="1"/>
</dbReference>
<feature type="region of interest" description="Disordered" evidence="2">
    <location>
        <begin position="414"/>
        <end position="476"/>
    </location>
</feature>
<dbReference type="InterPro" id="IPR041577">
    <property type="entry name" value="RT_RNaseH_2"/>
</dbReference>
<dbReference type="InterPro" id="IPR002156">
    <property type="entry name" value="RNaseH_domain"/>
</dbReference>
<evidence type="ECO:0000259" key="3">
    <source>
        <dbReference type="PROSITE" id="PS50878"/>
    </source>
</evidence>
<gene>
    <name evidence="7" type="primary">LOC140014094</name>
</gene>
<accession>A0ABM4VM39</accession>
<evidence type="ECO:0000259" key="4">
    <source>
        <dbReference type="PROSITE" id="PS50879"/>
    </source>
</evidence>
<dbReference type="RefSeq" id="XP_071920590.1">
    <property type="nucleotide sequence ID" value="XM_072064489.1"/>
</dbReference>
<dbReference type="Pfam" id="PF17919">
    <property type="entry name" value="RT_RNaseH_2"/>
    <property type="match status" value="1"/>
</dbReference>
<feature type="region of interest" description="Disordered" evidence="2">
    <location>
        <begin position="1337"/>
        <end position="1372"/>
    </location>
</feature>
<dbReference type="InterPro" id="IPR043128">
    <property type="entry name" value="Rev_trsase/Diguanyl_cyclase"/>
</dbReference>
<dbReference type="SUPFAM" id="SSF53098">
    <property type="entry name" value="Ribonuclease H-like"/>
    <property type="match status" value="2"/>
</dbReference>
<dbReference type="InterPro" id="IPR012337">
    <property type="entry name" value="RNaseH-like_sf"/>
</dbReference>
<feature type="region of interest" description="Disordered" evidence="2">
    <location>
        <begin position="590"/>
        <end position="614"/>
    </location>
</feature>
<dbReference type="Gene3D" id="3.30.70.270">
    <property type="match status" value="2"/>
</dbReference>
<dbReference type="InterPro" id="IPR005162">
    <property type="entry name" value="Retrotrans_gag_dom"/>
</dbReference>
<dbReference type="InterPro" id="IPR021109">
    <property type="entry name" value="Peptidase_aspartic_dom_sf"/>
</dbReference>
<feature type="domain" description="RNase H type-1" evidence="4">
    <location>
        <begin position="1420"/>
        <end position="1549"/>
    </location>
</feature>
<dbReference type="CDD" id="cd09279">
    <property type="entry name" value="RNase_HI_like"/>
    <property type="match status" value="1"/>
</dbReference>
<evidence type="ECO:0000256" key="1">
    <source>
        <dbReference type="ARBA" id="ARBA00023172"/>
    </source>
</evidence>
<feature type="compositionally biased region" description="Basic and acidic residues" evidence="2">
    <location>
        <begin position="543"/>
        <end position="576"/>
    </location>
</feature>
<dbReference type="CDD" id="cd00303">
    <property type="entry name" value="retropepsin_like"/>
    <property type="match status" value="1"/>
</dbReference>
<dbReference type="GeneID" id="140014094"/>
<dbReference type="PANTHER" id="PTHR48475:SF2">
    <property type="entry name" value="RIBONUCLEASE H"/>
    <property type="match status" value="1"/>
</dbReference>
<feature type="region of interest" description="Disordered" evidence="2">
    <location>
        <begin position="154"/>
        <end position="228"/>
    </location>
</feature>
<proteinExistence type="predicted"/>
<feature type="compositionally biased region" description="Basic and acidic residues" evidence="2">
    <location>
        <begin position="414"/>
        <end position="445"/>
    </location>
</feature>
<dbReference type="Pfam" id="PF03732">
    <property type="entry name" value="Retrotrans_gag"/>
    <property type="match status" value="1"/>
</dbReference>
<evidence type="ECO:0000259" key="5">
    <source>
        <dbReference type="PROSITE" id="PS50994"/>
    </source>
</evidence>